<evidence type="ECO:0000256" key="5">
    <source>
        <dbReference type="ARBA" id="ARBA00022989"/>
    </source>
</evidence>
<feature type="transmembrane region" description="Helical" evidence="8">
    <location>
        <begin position="7"/>
        <end position="28"/>
    </location>
</feature>
<dbReference type="EMBL" id="CP013926">
    <property type="protein sequence ID" value="AMJ75522.1"/>
    <property type="molecule type" value="Genomic_DNA"/>
</dbReference>
<feature type="transmembrane region" description="Helical" evidence="8">
    <location>
        <begin position="180"/>
        <end position="199"/>
    </location>
</feature>
<comment type="subcellular location">
    <subcellularLocation>
        <location evidence="1">Membrane</location>
        <topology evidence="1">Multi-pass membrane protein</topology>
    </subcellularLocation>
</comment>
<feature type="transmembrane region" description="Helical" evidence="8">
    <location>
        <begin position="74"/>
        <end position="95"/>
    </location>
</feature>
<feature type="transmembrane region" description="Helical" evidence="8">
    <location>
        <begin position="141"/>
        <end position="160"/>
    </location>
</feature>
<dbReference type="GO" id="GO:0034755">
    <property type="term" value="P:iron ion transmembrane transport"/>
    <property type="evidence" value="ECO:0007669"/>
    <property type="project" value="TreeGrafter"/>
</dbReference>
<dbReference type="GO" id="GO:0005886">
    <property type="term" value="C:plasma membrane"/>
    <property type="evidence" value="ECO:0007669"/>
    <property type="project" value="TreeGrafter"/>
</dbReference>
<dbReference type="PANTHER" id="PTHR11706:SF33">
    <property type="entry name" value="NATURAL RESISTANCE-ASSOCIATED MACROPHAGE PROTEIN 2"/>
    <property type="match status" value="1"/>
</dbReference>
<feature type="transmembrane region" description="Helical" evidence="8">
    <location>
        <begin position="115"/>
        <end position="134"/>
    </location>
</feature>
<organism evidence="10 12">
    <name type="scientific">Alteromonas stellipolaris</name>
    <dbReference type="NCBI Taxonomy" id="233316"/>
    <lineage>
        <taxon>Bacteria</taxon>
        <taxon>Pseudomonadati</taxon>
        <taxon>Pseudomonadota</taxon>
        <taxon>Gammaproteobacteria</taxon>
        <taxon>Alteromonadales</taxon>
        <taxon>Alteromonadaceae</taxon>
        <taxon>Alteromonas/Salinimonas group</taxon>
        <taxon>Alteromonas</taxon>
    </lineage>
</organism>
<feature type="transmembrane region" description="Helical" evidence="8">
    <location>
        <begin position="34"/>
        <end position="53"/>
    </location>
</feature>
<evidence type="ECO:0000256" key="1">
    <source>
        <dbReference type="ARBA" id="ARBA00004141"/>
    </source>
</evidence>
<evidence type="ECO:0000313" key="12">
    <source>
        <dbReference type="Proteomes" id="UP001170717"/>
    </source>
</evidence>
<dbReference type="GO" id="GO:0005384">
    <property type="term" value="F:manganese ion transmembrane transporter activity"/>
    <property type="evidence" value="ECO:0007669"/>
    <property type="project" value="TreeGrafter"/>
</dbReference>
<evidence type="ECO:0000256" key="7">
    <source>
        <dbReference type="SAM" id="MobiDB-lite"/>
    </source>
</evidence>
<dbReference type="GO" id="GO:0015293">
    <property type="term" value="F:symporter activity"/>
    <property type="evidence" value="ECO:0007669"/>
    <property type="project" value="UniProtKB-KW"/>
</dbReference>
<gene>
    <name evidence="9" type="ORF">AVL57_17075</name>
    <name evidence="10" type="ORF">Q4527_15950</name>
</gene>
<dbReference type="AlphaFoldDB" id="A0AAW7Z561"/>
<evidence type="ECO:0000256" key="2">
    <source>
        <dbReference type="ARBA" id="ARBA00022448"/>
    </source>
</evidence>
<dbReference type="RefSeq" id="WP_057789709.1">
    <property type="nucleotide sequence ID" value="NZ_CAXIBE010000004.1"/>
</dbReference>
<keyword evidence="2" id="KW-0813">Transport</keyword>
<dbReference type="InterPro" id="IPR001046">
    <property type="entry name" value="NRAMP_fam"/>
</dbReference>
<feature type="transmembrane region" description="Helical" evidence="8">
    <location>
        <begin position="391"/>
        <end position="411"/>
    </location>
</feature>
<feature type="compositionally biased region" description="Polar residues" evidence="7">
    <location>
        <begin position="208"/>
        <end position="228"/>
    </location>
</feature>
<keyword evidence="5 8" id="KW-1133">Transmembrane helix</keyword>
<dbReference type="KEGG" id="asq:AVL57_17075"/>
<feature type="region of interest" description="Disordered" evidence="7">
    <location>
        <begin position="208"/>
        <end position="234"/>
    </location>
</feature>
<evidence type="ECO:0000256" key="8">
    <source>
        <dbReference type="SAM" id="Phobius"/>
    </source>
</evidence>
<evidence type="ECO:0000256" key="3">
    <source>
        <dbReference type="ARBA" id="ARBA00022692"/>
    </source>
</evidence>
<protein>
    <submittedName>
        <fullName evidence="9">Manganese transporter</fullName>
    </submittedName>
    <submittedName>
        <fullName evidence="10">Nramp family divalent metal transporter</fullName>
    </submittedName>
</protein>
<keyword evidence="3 8" id="KW-0812">Transmembrane</keyword>
<reference evidence="9 11" key="1">
    <citation type="submission" date="2015-12" db="EMBL/GenBank/DDBJ databases">
        <title>Intraspecies pangenome expansion in the marine bacterium Alteromonas.</title>
        <authorList>
            <person name="Lopez-Perez M."/>
            <person name="Rodriguez-Valera F."/>
        </authorList>
    </citation>
    <scope>NUCLEOTIDE SEQUENCE [LARGE SCALE GENOMIC DNA]</scope>
    <source>
        <strain evidence="9 11">LMG 21861</strain>
    </source>
</reference>
<dbReference type="Proteomes" id="UP001170717">
    <property type="component" value="Unassembled WGS sequence"/>
</dbReference>
<keyword evidence="4" id="KW-0769">Symport</keyword>
<dbReference type="NCBIfam" id="NF037982">
    <property type="entry name" value="Nramp_1"/>
    <property type="match status" value="1"/>
</dbReference>
<dbReference type="PANTHER" id="PTHR11706">
    <property type="entry name" value="SOLUTE CARRIER PROTEIN FAMILY 11 MEMBER"/>
    <property type="match status" value="1"/>
</dbReference>
<proteinExistence type="predicted"/>
<feature type="transmembrane region" description="Helical" evidence="8">
    <location>
        <begin position="335"/>
        <end position="351"/>
    </location>
</feature>
<dbReference type="Pfam" id="PF01566">
    <property type="entry name" value="Nramp"/>
    <property type="match status" value="1"/>
</dbReference>
<evidence type="ECO:0000313" key="11">
    <source>
        <dbReference type="Proteomes" id="UP000056750"/>
    </source>
</evidence>
<evidence type="ECO:0000313" key="10">
    <source>
        <dbReference type="EMBL" id="MDO6578900.1"/>
    </source>
</evidence>
<dbReference type="GO" id="GO:0015086">
    <property type="term" value="F:cadmium ion transmembrane transporter activity"/>
    <property type="evidence" value="ECO:0007669"/>
    <property type="project" value="TreeGrafter"/>
</dbReference>
<feature type="transmembrane region" description="Helical" evidence="8">
    <location>
        <begin position="290"/>
        <end position="323"/>
    </location>
</feature>
<feature type="transmembrane region" description="Helical" evidence="8">
    <location>
        <begin position="357"/>
        <end position="379"/>
    </location>
</feature>
<keyword evidence="11" id="KW-1185">Reference proteome</keyword>
<evidence type="ECO:0000256" key="6">
    <source>
        <dbReference type="ARBA" id="ARBA00023136"/>
    </source>
</evidence>
<feature type="transmembrane region" description="Helical" evidence="8">
    <location>
        <begin position="247"/>
        <end position="270"/>
    </location>
</feature>
<dbReference type="EMBL" id="JAUOQI010000013">
    <property type="protein sequence ID" value="MDO6578900.1"/>
    <property type="molecule type" value="Genomic_DNA"/>
</dbReference>
<reference evidence="10" key="2">
    <citation type="submission" date="2023-07" db="EMBL/GenBank/DDBJ databases">
        <title>Genome content predicts the carbon catabolic preferences of heterotrophic bacteria.</title>
        <authorList>
            <person name="Gralka M."/>
        </authorList>
    </citation>
    <scope>NUCLEOTIDE SEQUENCE</scope>
    <source>
        <strain evidence="10">F2M12</strain>
    </source>
</reference>
<name>A0AAW7Z561_9ALTE</name>
<evidence type="ECO:0000313" key="9">
    <source>
        <dbReference type="EMBL" id="AMJ75522.1"/>
    </source>
</evidence>
<dbReference type="Proteomes" id="UP000056750">
    <property type="component" value="Chromosome"/>
</dbReference>
<keyword evidence="6 8" id="KW-0472">Membrane</keyword>
<sequence>MAKDKSGYIIAAAFIGPGTVTTASLAGANFGFHLVWALLFSIFATIVLQDMAARLGVATGKGLASAMKDMVSTPWLKMLFIALIVSAIGIGNAAYESGNLTGAAIGLDAFWEIGTGTWAFILGALAIALLWTGSYSWIESVLVYLVFIMAGVFFVTLVVAKPDISLMFSQLLQPRLAADSITTILALIGTTIVPYNLFLHASLVAKSSPNTDKTTSENPNTENQSTIKKNSDKSDAIKACRKQSATAISMGGLITLVVMATAMMAFFNQAATMDAGNMGEQLKPVLGDKAQWFFALGLFAAGLTSAITAPLAAAYAVCGALGLSDDMKSKGFRTVWLAIIVCGVAVAALGFKPLPAILFAQATNGLLLPIIAIFLLVVMNKSKALGDFKNTLWSNIAGVLVVSVVVGLGLYKLTSLFI</sequence>
<accession>A0AAW7Z561</accession>
<evidence type="ECO:0000256" key="4">
    <source>
        <dbReference type="ARBA" id="ARBA00022847"/>
    </source>
</evidence>